<evidence type="ECO:0000313" key="9">
    <source>
        <dbReference type="EMBL" id="RKU47433.1"/>
    </source>
</evidence>
<comment type="function">
    <text evidence="1">Forms a chaperone-bound H2A.Z-H2B complex that acts as a source for SWR1 complex-dependent H2A to H2A.Z histone replacement in chromatin.</text>
</comment>
<feature type="compositionally biased region" description="Acidic residues" evidence="7">
    <location>
        <begin position="42"/>
        <end position="72"/>
    </location>
</feature>
<feature type="compositionally biased region" description="Polar residues" evidence="7">
    <location>
        <begin position="1"/>
        <end position="22"/>
    </location>
</feature>
<feature type="region of interest" description="Disordered" evidence="7">
    <location>
        <begin position="1"/>
        <end position="119"/>
    </location>
</feature>
<keyword evidence="5" id="KW-0539">Nucleus</keyword>
<dbReference type="Pfam" id="PF09649">
    <property type="entry name" value="CHZ"/>
    <property type="match status" value="1"/>
</dbReference>
<evidence type="ECO:0000256" key="2">
    <source>
        <dbReference type="ARBA" id="ARBA00004123"/>
    </source>
</evidence>
<dbReference type="AlphaFoldDB" id="A0A420YHS7"/>
<comment type="subunit">
    <text evidence="6">Forms a heterotrimer with H2A.Z-H2B, stabilizing the association of the histone dimer. Also, with a lower affinity, forms a heterotrimer with H2A-H2B.</text>
</comment>
<evidence type="ECO:0000256" key="5">
    <source>
        <dbReference type="ARBA" id="ARBA00023242"/>
    </source>
</evidence>
<evidence type="ECO:0000313" key="10">
    <source>
        <dbReference type="Proteomes" id="UP000275385"/>
    </source>
</evidence>
<evidence type="ECO:0000256" key="7">
    <source>
        <dbReference type="SAM" id="MobiDB-lite"/>
    </source>
</evidence>
<gene>
    <name evidence="9" type="ORF">DL546_008665</name>
</gene>
<reference evidence="9 10" key="1">
    <citation type="submission" date="2018-08" db="EMBL/GenBank/DDBJ databases">
        <title>Draft genome of the lignicolous fungus Coniochaeta pulveracea.</title>
        <authorList>
            <person name="Borstlap C.J."/>
            <person name="De Witt R.N."/>
            <person name="Botha A."/>
            <person name="Volschenk H."/>
        </authorList>
    </citation>
    <scope>NUCLEOTIDE SEQUENCE [LARGE SCALE GENOMIC DNA]</scope>
    <source>
        <strain evidence="9 10">CAB683</strain>
    </source>
</reference>
<evidence type="ECO:0000256" key="4">
    <source>
        <dbReference type="ARBA" id="ARBA00023186"/>
    </source>
</evidence>
<evidence type="ECO:0000259" key="8">
    <source>
        <dbReference type="SMART" id="SM01082"/>
    </source>
</evidence>
<keyword evidence="10" id="KW-1185">Reference proteome</keyword>
<proteinExistence type="inferred from homology"/>
<evidence type="ECO:0000256" key="3">
    <source>
        <dbReference type="ARBA" id="ARBA00008057"/>
    </source>
</evidence>
<accession>A0A420YHS7</accession>
<comment type="subcellular location">
    <subcellularLocation>
        <location evidence="2">Nucleus</location>
    </subcellularLocation>
</comment>
<sequence length="119" mass="13126">MSDSANQATAPATGAQDNQQFAESKGKGKAAAQDTEMKDNNTEEEDDDESDEAEEEAETVEEADEDNMEEINLDNVIGRRTRGKVIDFAKAAQENPADAEEDSEDDEDFEVEDSRMDED</sequence>
<dbReference type="InterPro" id="IPR019098">
    <property type="entry name" value="Histone_chaperone_domain_CHZ"/>
</dbReference>
<keyword evidence="4" id="KW-0143">Chaperone</keyword>
<feature type="domain" description="Histone chaperone" evidence="8">
    <location>
        <begin position="62"/>
        <end position="97"/>
    </location>
</feature>
<evidence type="ECO:0000256" key="6">
    <source>
        <dbReference type="ARBA" id="ARBA00025877"/>
    </source>
</evidence>
<protein>
    <recommendedName>
        <fullName evidence="8">Histone chaperone domain-containing protein</fullName>
    </recommendedName>
</protein>
<dbReference type="STRING" id="177199.A0A420YHS7"/>
<name>A0A420YHS7_9PEZI</name>
<dbReference type="GO" id="GO:0005634">
    <property type="term" value="C:nucleus"/>
    <property type="evidence" value="ECO:0007669"/>
    <property type="project" value="UniProtKB-SubCell"/>
</dbReference>
<dbReference type="SMART" id="SM01082">
    <property type="entry name" value="CHZ"/>
    <property type="match status" value="1"/>
</dbReference>
<evidence type="ECO:0000256" key="1">
    <source>
        <dbReference type="ARBA" id="ARBA00002212"/>
    </source>
</evidence>
<dbReference type="OrthoDB" id="2148987at2759"/>
<organism evidence="9 10">
    <name type="scientific">Coniochaeta pulveracea</name>
    <dbReference type="NCBI Taxonomy" id="177199"/>
    <lineage>
        <taxon>Eukaryota</taxon>
        <taxon>Fungi</taxon>
        <taxon>Dikarya</taxon>
        <taxon>Ascomycota</taxon>
        <taxon>Pezizomycotina</taxon>
        <taxon>Sordariomycetes</taxon>
        <taxon>Sordariomycetidae</taxon>
        <taxon>Coniochaetales</taxon>
        <taxon>Coniochaetaceae</taxon>
        <taxon>Coniochaeta</taxon>
    </lineage>
</organism>
<dbReference type="EMBL" id="QVQW01000009">
    <property type="protein sequence ID" value="RKU47433.1"/>
    <property type="molecule type" value="Genomic_DNA"/>
</dbReference>
<dbReference type="Proteomes" id="UP000275385">
    <property type="component" value="Unassembled WGS sequence"/>
</dbReference>
<feature type="compositionally biased region" description="Acidic residues" evidence="7">
    <location>
        <begin position="97"/>
        <end position="119"/>
    </location>
</feature>
<comment type="similarity">
    <text evidence="3">Belongs to the CHZ1 family.</text>
</comment>
<comment type="caution">
    <text evidence="9">The sequence shown here is derived from an EMBL/GenBank/DDBJ whole genome shotgun (WGS) entry which is preliminary data.</text>
</comment>